<name>A0AAD6R8M8_9ROSI</name>
<comment type="caution">
    <text evidence="1">The sequence shown here is derived from an EMBL/GenBank/DDBJ whole genome shotgun (WGS) entry which is preliminary data.</text>
</comment>
<reference evidence="1" key="1">
    <citation type="journal article" date="2023" name="Mol. Ecol. Resour.">
        <title>Chromosome-level genome assembly of a triploid poplar Populus alba 'Berolinensis'.</title>
        <authorList>
            <person name="Chen S."/>
            <person name="Yu Y."/>
            <person name="Wang X."/>
            <person name="Wang S."/>
            <person name="Zhang T."/>
            <person name="Zhou Y."/>
            <person name="He R."/>
            <person name="Meng N."/>
            <person name="Wang Y."/>
            <person name="Liu W."/>
            <person name="Liu Z."/>
            <person name="Liu J."/>
            <person name="Guo Q."/>
            <person name="Huang H."/>
            <person name="Sederoff R.R."/>
            <person name="Wang G."/>
            <person name="Qu G."/>
            <person name="Chen S."/>
        </authorList>
    </citation>
    <scope>NUCLEOTIDE SEQUENCE</scope>
    <source>
        <strain evidence="1">SC-2020</strain>
    </source>
</reference>
<evidence type="ECO:0000313" key="2">
    <source>
        <dbReference type="Proteomes" id="UP001164929"/>
    </source>
</evidence>
<dbReference type="Proteomes" id="UP001164929">
    <property type="component" value="Chromosome 3"/>
</dbReference>
<accession>A0AAD6R8M8</accession>
<sequence>MISRKRTSFKRFVCGVISLTRYLLTSNATAIIMKINRVLTDNKLAKTSRLEKKAMRALEMVIRSVAFIGVPVFGWTRANHGGIMVSAIKQYITVMIDIDPSNPIAITKTPTAIGSRRLKPSARFVWIRKEFEGRLRRFVK</sequence>
<keyword evidence="2" id="KW-1185">Reference proteome</keyword>
<organism evidence="1 2">
    <name type="scientific">Populus alba x Populus x berolinensis</name>
    <dbReference type="NCBI Taxonomy" id="444605"/>
    <lineage>
        <taxon>Eukaryota</taxon>
        <taxon>Viridiplantae</taxon>
        <taxon>Streptophyta</taxon>
        <taxon>Embryophyta</taxon>
        <taxon>Tracheophyta</taxon>
        <taxon>Spermatophyta</taxon>
        <taxon>Magnoliopsida</taxon>
        <taxon>eudicotyledons</taxon>
        <taxon>Gunneridae</taxon>
        <taxon>Pentapetalae</taxon>
        <taxon>rosids</taxon>
        <taxon>fabids</taxon>
        <taxon>Malpighiales</taxon>
        <taxon>Salicaceae</taxon>
        <taxon>Saliceae</taxon>
        <taxon>Populus</taxon>
    </lineage>
</organism>
<proteinExistence type="predicted"/>
<dbReference type="EMBL" id="JAQIZT010000003">
    <property type="protein sequence ID" value="KAJ7004423.1"/>
    <property type="molecule type" value="Genomic_DNA"/>
</dbReference>
<dbReference type="AlphaFoldDB" id="A0AAD6R8M8"/>
<gene>
    <name evidence="1" type="ORF">NC653_009330</name>
</gene>
<evidence type="ECO:0000313" key="1">
    <source>
        <dbReference type="EMBL" id="KAJ7004423.1"/>
    </source>
</evidence>
<protein>
    <submittedName>
        <fullName evidence="1">Uncharacterized protein</fullName>
    </submittedName>
</protein>